<sequence length="259" mass="30747">MSYEIYVVSHKDNRMPEGNIYIPVQVGPAKDDFSGFVRDNTGENISEKNPNYCELTAQYWAWKNRKADVKGLVHYRRLFSKGKRMLGASLEKKYENVLDEKTLVDVMKKHDAILPKKRNYYIETLWSHYEHSHKIEGLEETRKVIAEKYPDYLMKFDEVMKRRSAHMFNMIIAKDKVFSAYSEWLFDVLGEVEKRVDISDYSVSEARIFGYISELLMDVWIEQNQIDYVELPVMFMGNQNMVKKIWMFIARKFGFVKQP</sequence>
<evidence type="ECO:0000313" key="2">
    <source>
        <dbReference type="EMBL" id="RGK48277.1"/>
    </source>
</evidence>
<organism evidence="2 3">
    <name type="scientific">Ligilactobacillus ruminis</name>
    <dbReference type="NCBI Taxonomy" id="1623"/>
    <lineage>
        <taxon>Bacteria</taxon>
        <taxon>Bacillati</taxon>
        <taxon>Bacillota</taxon>
        <taxon>Bacilli</taxon>
        <taxon>Lactobacillales</taxon>
        <taxon>Lactobacillaceae</taxon>
        <taxon>Ligilactobacillus</taxon>
    </lineage>
</organism>
<accession>A0A8B2Z4L5</accession>
<name>A0A8B2Z4L5_9LACO</name>
<dbReference type="AlphaFoldDB" id="A0A8B2Z4L5"/>
<dbReference type="Proteomes" id="UP000260790">
    <property type="component" value="Unassembled WGS sequence"/>
</dbReference>
<evidence type="ECO:0000259" key="1">
    <source>
        <dbReference type="Pfam" id="PF14393"/>
    </source>
</evidence>
<dbReference type="EMBL" id="QSQR01000001">
    <property type="protein sequence ID" value="RGK48277.1"/>
    <property type="molecule type" value="Genomic_DNA"/>
</dbReference>
<protein>
    <submittedName>
        <fullName evidence="2">DUF4422 domain-containing protein</fullName>
    </submittedName>
</protein>
<evidence type="ECO:0000313" key="3">
    <source>
        <dbReference type="Proteomes" id="UP000260790"/>
    </source>
</evidence>
<comment type="caution">
    <text evidence="2">The sequence shown here is derived from an EMBL/GenBank/DDBJ whole genome shotgun (WGS) entry which is preliminary data.</text>
</comment>
<reference evidence="2 3" key="1">
    <citation type="submission" date="2018-08" db="EMBL/GenBank/DDBJ databases">
        <title>A genome reference for cultivated species of the human gut microbiota.</title>
        <authorList>
            <person name="Zou Y."/>
            <person name="Xue W."/>
            <person name="Luo G."/>
        </authorList>
    </citation>
    <scope>NUCLEOTIDE SEQUENCE [LARGE SCALE GENOMIC DNA]</scope>
    <source>
        <strain evidence="2 3">TF10-9AT</strain>
    </source>
</reference>
<proteinExistence type="predicted"/>
<dbReference type="Pfam" id="PF14393">
    <property type="entry name" value="DUF4422"/>
    <property type="match status" value="1"/>
</dbReference>
<feature type="domain" description="DUF4422" evidence="1">
    <location>
        <begin position="5"/>
        <end position="225"/>
    </location>
</feature>
<dbReference type="RefSeq" id="WP_117642082.1">
    <property type="nucleotide sequence ID" value="NZ_JBJNPS010000005.1"/>
</dbReference>
<gene>
    <name evidence="2" type="ORF">DXD09_00650</name>
</gene>
<dbReference type="InterPro" id="IPR025536">
    <property type="entry name" value="DUF4422"/>
</dbReference>